<sequence length="117" mass="13742">MSIISNAKELAELIKKVGDIELYRRIVELEGEIIELTRNNRELEEQLQKIKKQSNAIEKLTRKNSFYFLDNDNDPYCPYCVEVEQLAVHLHKTTKISGGRRMWACPSCKTEFAYWSE</sequence>
<evidence type="ECO:0000313" key="3">
    <source>
        <dbReference type="Proteomes" id="UP000334340"/>
    </source>
</evidence>
<proteinExistence type="predicted"/>
<accession>A0A564ZEM5</accession>
<evidence type="ECO:0000256" key="1">
    <source>
        <dbReference type="SAM" id="Coils"/>
    </source>
</evidence>
<evidence type="ECO:0000313" key="2">
    <source>
        <dbReference type="EMBL" id="VUZ83771.1"/>
    </source>
</evidence>
<keyword evidence="3" id="KW-1185">Reference proteome</keyword>
<dbReference type="Proteomes" id="UP000334340">
    <property type="component" value="Unassembled WGS sequence"/>
</dbReference>
<dbReference type="AlphaFoldDB" id="A0A564ZEM5"/>
<name>A0A564ZEM5_9BACT</name>
<organism evidence="2 3">
    <name type="scientific">Candidatus Methylomirabilis lanthanidiphila</name>
    <dbReference type="NCBI Taxonomy" id="2211376"/>
    <lineage>
        <taxon>Bacteria</taxon>
        <taxon>Candidatus Methylomirabilota</taxon>
        <taxon>Candidatus Methylomirabilia</taxon>
        <taxon>Candidatus Methylomirabilales</taxon>
        <taxon>Candidatus Methylomirabilaceae</taxon>
        <taxon>Candidatus Methylomirabilis</taxon>
    </lineage>
</organism>
<gene>
    <name evidence="2" type="ORF">MELA_00129</name>
</gene>
<feature type="coiled-coil region" evidence="1">
    <location>
        <begin position="26"/>
        <end position="63"/>
    </location>
</feature>
<keyword evidence="1" id="KW-0175">Coiled coil</keyword>
<reference evidence="2 3" key="1">
    <citation type="submission" date="2019-07" db="EMBL/GenBank/DDBJ databases">
        <authorList>
            <person name="Cremers G."/>
        </authorList>
    </citation>
    <scope>NUCLEOTIDE SEQUENCE [LARGE SCALE GENOMIC DNA]</scope>
</reference>
<dbReference type="EMBL" id="CABIKM010000001">
    <property type="protein sequence ID" value="VUZ83771.1"/>
    <property type="molecule type" value="Genomic_DNA"/>
</dbReference>
<protein>
    <submittedName>
        <fullName evidence="2">Uncharacterized protein</fullName>
    </submittedName>
</protein>